<proteinExistence type="predicted"/>
<protein>
    <recommendedName>
        <fullName evidence="4">Transposase</fullName>
    </recommendedName>
</protein>
<reference evidence="2 3" key="1">
    <citation type="submission" date="2019-11" db="EMBL/GenBank/DDBJ databases">
        <authorList>
            <person name="Cao P."/>
        </authorList>
    </citation>
    <scope>NUCLEOTIDE SEQUENCE [LARGE SCALE GENOMIC DNA]</scope>
    <source>
        <strain evidence="2 3">NEAU-AAG5</strain>
    </source>
</reference>
<sequence length="47" mass="5677">MRSPFTDRREDILPRSLRELIAAEAAQENDEKRRRRPRKVISTRRVT</sequence>
<accession>A0A7K1L141</accession>
<name>A0A7K1L141_9ACTN</name>
<evidence type="ECO:0000313" key="2">
    <source>
        <dbReference type="EMBL" id="MUN38033.1"/>
    </source>
</evidence>
<dbReference type="Proteomes" id="UP000432015">
    <property type="component" value="Unassembled WGS sequence"/>
</dbReference>
<evidence type="ECO:0008006" key="4">
    <source>
        <dbReference type="Google" id="ProtNLM"/>
    </source>
</evidence>
<keyword evidence="3" id="KW-1185">Reference proteome</keyword>
<dbReference type="RefSeq" id="WP_156217207.1">
    <property type="nucleotide sequence ID" value="NZ_JAICDF010000001.1"/>
</dbReference>
<dbReference type="AlphaFoldDB" id="A0A7K1L141"/>
<evidence type="ECO:0000256" key="1">
    <source>
        <dbReference type="SAM" id="MobiDB-lite"/>
    </source>
</evidence>
<evidence type="ECO:0000313" key="3">
    <source>
        <dbReference type="Proteomes" id="UP000432015"/>
    </source>
</evidence>
<organism evidence="2 3">
    <name type="scientific">Actinomadura litoris</name>
    <dbReference type="NCBI Taxonomy" id="2678616"/>
    <lineage>
        <taxon>Bacteria</taxon>
        <taxon>Bacillati</taxon>
        <taxon>Actinomycetota</taxon>
        <taxon>Actinomycetes</taxon>
        <taxon>Streptosporangiales</taxon>
        <taxon>Thermomonosporaceae</taxon>
        <taxon>Actinomadura</taxon>
    </lineage>
</organism>
<feature type="compositionally biased region" description="Basic residues" evidence="1">
    <location>
        <begin position="33"/>
        <end position="47"/>
    </location>
</feature>
<gene>
    <name evidence="2" type="ORF">GNZ18_15660</name>
</gene>
<feature type="region of interest" description="Disordered" evidence="1">
    <location>
        <begin position="24"/>
        <end position="47"/>
    </location>
</feature>
<dbReference type="EMBL" id="WOFH01000005">
    <property type="protein sequence ID" value="MUN38033.1"/>
    <property type="molecule type" value="Genomic_DNA"/>
</dbReference>
<comment type="caution">
    <text evidence="2">The sequence shown here is derived from an EMBL/GenBank/DDBJ whole genome shotgun (WGS) entry which is preliminary data.</text>
</comment>